<gene>
    <name evidence="2" type="ORF">AGR2A_Lc140004</name>
</gene>
<evidence type="ECO:0000256" key="1">
    <source>
        <dbReference type="SAM" id="MobiDB-lite"/>
    </source>
</evidence>
<organism evidence="2 3">
    <name type="scientific">Agrobacterium genomosp. 2 str. CFBP 5494</name>
    <dbReference type="NCBI Taxonomy" id="1183436"/>
    <lineage>
        <taxon>Bacteria</taxon>
        <taxon>Pseudomonadati</taxon>
        <taxon>Pseudomonadota</taxon>
        <taxon>Alphaproteobacteria</taxon>
        <taxon>Hyphomicrobiales</taxon>
        <taxon>Rhizobiaceae</taxon>
        <taxon>Rhizobium/Agrobacterium group</taxon>
        <taxon>Agrobacterium</taxon>
        <taxon>Agrobacterium tumefaciens complex</taxon>
    </lineage>
</organism>
<feature type="region of interest" description="Disordered" evidence="1">
    <location>
        <begin position="61"/>
        <end position="98"/>
    </location>
</feature>
<dbReference type="AlphaFoldDB" id="A0A9W5B388"/>
<reference evidence="2 3" key="1">
    <citation type="submission" date="2016-01" db="EMBL/GenBank/DDBJ databases">
        <authorList>
            <person name="Regsiter A."/>
            <person name="william w."/>
        </authorList>
    </citation>
    <scope>NUCLEOTIDE SEQUENCE [LARGE SCALE GENOMIC DNA]</scope>
    <source>
        <strain evidence="2 3">CFBP 5494</strain>
    </source>
</reference>
<accession>A0A9W5B388</accession>
<dbReference type="EMBL" id="FBVY01000026">
    <property type="protein sequence ID" value="CUW95036.1"/>
    <property type="molecule type" value="Genomic_DNA"/>
</dbReference>
<protein>
    <submittedName>
        <fullName evidence="2">Uncharacterized protein</fullName>
    </submittedName>
</protein>
<sequence>MAFGGVERRYGVTSIYFSDATLKSFSAATKGGKSTIKIEIETADRYQMASILNQLDEIEAEQKAAKSPRKAPSKKSEAPLLALPAPPKQISFHGDDHE</sequence>
<evidence type="ECO:0000313" key="2">
    <source>
        <dbReference type="EMBL" id="CUW95036.1"/>
    </source>
</evidence>
<keyword evidence="3" id="KW-1185">Reference proteome</keyword>
<comment type="caution">
    <text evidence="2">The sequence shown here is derived from an EMBL/GenBank/DDBJ whole genome shotgun (WGS) entry which is preliminary data.</text>
</comment>
<dbReference type="Proteomes" id="UP000191933">
    <property type="component" value="Unassembled WGS sequence"/>
</dbReference>
<proteinExistence type="predicted"/>
<name>A0A9W5B388_9HYPH</name>
<evidence type="ECO:0000313" key="3">
    <source>
        <dbReference type="Proteomes" id="UP000191933"/>
    </source>
</evidence>